<evidence type="ECO:0000256" key="22">
    <source>
        <dbReference type="SAM" id="Phobius"/>
    </source>
</evidence>
<dbReference type="GO" id="GO:0009325">
    <property type="term" value="C:nitrate reductase complex"/>
    <property type="evidence" value="ECO:0007669"/>
    <property type="project" value="InterPro"/>
</dbReference>
<keyword evidence="10 22" id="KW-1133">Transmembrane helix</keyword>
<evidence type="ECO:0000256" key="1">
    <source>
        <dbReference type="ARBA" id="ARBA00001942"/>
    </source>
</evidence>
<evidence type="ECO:0000256" key="13">
    <source>
        <dbReference type="ARBA" id="ARBA00023063"/>
    </source>
</evidence>
<keyword evidence="13" id="KW-0534">Nitrate assimilation</keyword>
<keyword evidence="12 20" id="KW-0408">Iron</keyword>
<evidence type="ECO:0000256" key="9">
    <source>
        <dbReference type="ARBA" id="ARBA00022982"/>
    </source>
</evidence>
<comment type="function">
    <text evidence="15">Does not seem to have nitrate reductase activity.</text>
</comment>
<evidence type="ECO:0000256" key="6">
    <source>
        <dbReference type="ARBA" id="ARBA00022617"/>
    </source>
</evidence>
<dbReference type="Gene3D" id="1.20.950.20">
    <property type="entry name" value="Transmembrane di-heme cytochromes, Chain C"/>
    <property type="match status" value="1"/>
</dbReference>
<feature type="compositionally biased region" description="Basic residues" evidence="21">
    <location>
        <begin position="254"/>
        <end position="263"/>
    </location>
</feature>
<dbReference type="SUPFAM" id="SSF103501">
    <property type="entry name" value="Respiratory nitrate reductase 1 gamma chain"/>
    <property type="match status" value="1"/>
</dbReference>
<dbReference type="EMBL" id="JACCFJ010000001">
    <property type="protein sequence ID" value="NYI86508.1"/>
    <property type="molecule type" value="Genomic_DNA"/>
</dbReference>
<dbReference type="AlphaFoldDB" id="A0A853AV46"/>
<evidence type="ECO:0000256" key="11">
    <source>
        <dbReference type="ARBA" id="ARBA00023002"/>
    </source>
</evidence>
<evidence type="ECO:0000256" key="10">
    <source>
        <dbReference type="ARBA" id="ARBA00022989"/>
    </source>
</evidence>
<proteinExistence type="inferred from homology"/>
<dbReference type="InterPro" id="IPR023234">
    <property type="entry name" value="NarG-like_domain"/>
</dbReference>
<comment type="similarity">
    <text evidence="16">In the central section; belongs to the NarJ/NarW family.</text>
</comment>
<keyword evidence="8" id="KW-0479">Metal-binding</keyword>
<dbReference type="FunFam" id="1.20.950.20:FF:000001">
    <property type="entry name" value="Respiratory nitrate reductase subunit gamma"/>
    <property type="match status" value="1"/>
</dbReference>
<gene>
    <name evidence="24" type="ORF">HNR68_005138</name>
</gene>
<reference evidence="24 25" key="1">
    <citation type="submission" date="2020-07" db="EMBL/GenBank/DDBJ databases">
        <title>Sequencing the genomes of 1000 actinobacteria strains.</title>
        <authorList>
            <person name="Klenk H.-P."/>
        </authorList>
    </citation>
    <scope>NUCLEOTIDE SEQUENCE [LARGE SCALE GENOMIC DNA]</scope>
    <source>
        <strain evidence="24 25">DSM 44065</strain>
    </source>
</reference>
<feature type="binding site" description="axial binding residue" evidence="20">
    <location>
        <position position="56"/>
    </location>
    <ligand>
        <name>heme b</name>
        <dbReference type="ChEBI" id="CHEBI:60344"/>
        <label>1</label>
    </ligand>
    <ligandPart>
        <name>Fe</name>
        <dbReference type="ChEBI" id="CHEBI:18248"/>
    </ligandPart>
</feature>
<dbReference type="GO" id="GO:0008940">
    <property type="term" value="F:nitrate reductase activity"/>
    <property type="evidence" value="ECO:0007669"/>
    <property type="project" value="InterPro"/>
</dbReference>
<feature type="transmembrane region" description="Helical" evidence="22">
    <location>
        <begin position="86"/>
        <end position="111"/>
    </location>
</feature>
<dbReference type="GO" id="GO:0046872">
    <property type="term" value="F:metal ion binding"/>
    <property type="evidence" value="ECO:0007669"/>
    <property type="project" value="UniProtKB-KW"/>
</dbReference>
<feature type="binding site" description="axial binding residue" evidence="20">
    <location>
        <position position="66"/>
    </location>
    <ligand>
        <name>heme b</name>
        <dbReference type="ChEBI" id="CHEBI:60344"/>
        <label>2</label>
    </ligand>
    <ligandPart>
        <name>Fe</name>
        <dbReference type="ChEBI" id="CHEBI:18248"/>
    </ligandPart>
</feature>
<protein>
    <recommendedName>
        <fullName evidence="19">Nitrate reductase-like protein NarX</fullName>
    </recommendedName>
</protein>
<feature type="transmembrane region" description="Helical" evidence="22">
    <location>
        <begin position="187"/>
        <end position="218"/>
    </location>
</feature>
<name>A0A853AV46_9PSEU</name>
<keyword evidence="25" id="KW-1185">Reference proteome</keyword>
<evidence type="ECO:0000256" key="15">
    <source>
        <dbReference type="ARBA" id="ARBA00056200"/>
    </source>
</evidence>
<keyword evidence="5" id="KW-1003">Cell membrane</keyword>
<dbReference type="NCBIfam" id="TIGR00351">
    <property type="entry name" value="narI"/>
    <property type="match status" value="1"/>
</dbReference>
<dbReference type="GO" id="GO:0042128">
    <property type="term" value="P:nitrate assimilation"/>
    <property type="evidence" value="ECO:0007669"/>
    <property type="project" value="UniProtKB-KW"/>
</dbReference>
<evidence type="ECO:0000256" key="8">
    <source>
        <dbReference type="ARBA" id="ARBA00022723"/>
    </source>
</evidence>
<feature type="transmembrane region" description="Helical" evidence="22">
    <location>
        <begin position="6"/>
        <end position="26"/>
    </location>
</feature>
<evidence type="ECO:0000256" key="5">
    <source>
        <dbReference type="ARBA" id="ARBA00022475"/>
    </source>
</evidence>
<dbReference type="Proteomes" id="UP000587002">
    <property type="component" value="Unassembled WGS sequence"/>
</dbReference>
<comment type="subcellular location">
    <subcellularLocation>
        <location evidence="3">Cell membrane</location>
        <topology evidence="3">Multi-pass membrane protein</topology>
    </subcellularLocation>
</comment>
<keyword evidence="9" id="KW-0249">Electron transport</keyword>
<evidence type="ECO:0000256" key="20">
    <source>
        <dbReference type="PIRSR" id="PIRSR603816-1"/>
    </source>
</evidence>
<dbReference type="PANTHER" id="PTHR30598">
    <property type="entry name" value="NITRATE REDUCTASE PRIVATE CHAPERONE, REDOX ENZYME MATURATION PROTEIN REMP FAMILY"/>
    <property type="match status" value="1"/>
</dbReference>
<comment type="similarity">
    <text evidence="18">In the N-terminal section; belongs to the nitrate reductase alpha subunit family.</text>
</comment>
<evidence type="ECO:0000259" key="23">
    <source>
        <dbReference type="Pfam" id="PF02665"/>
    </source>
</evidence>
<feature type="binding site" description="axial binding residue" evidence="20">
    <location>
        <position position="206"/>
    </location>
    <ligand>
        <name>heme b</name>
        <dbReference type="ChEBI" id="CHEBI:60344"/>
        <label>1</label>
    </ligand>
    <ligandPart>
        <name>Fe</name>
        <dbReference type="ChEBI" id="CHEBI:18248"/>
    </ligandPart>
</feature>
<feature type="binding site" description="axial binding residue" evidence="20">
    <location>
        <position position="188"/>
    </location>
    <ligand>
        <name>heme b</name>
        <dbReference type="ChEBI" id="CHEBI:60344"/>
        <label>1</label>
    </ligand>
    <ligandPart>
        <name>Fe</name>
        <dbReference type="ChEBI" id="CHEBI:18248"/>
    </ligandPart>
</feature>
<evidence type="ECO:0000256" key="18">
    <source>
        <dbReference type="ARBA" id="ARBA00061480"/>
    </source>
</evidence>
<dbReference type="InterPro" id="IPR036197">
    <property type="entry name" value="NarG-like_sf"/>
</dbReference>
<keyword evidence="11 24" id="KW-0560">Oxidoreductase</keyword>
<evidence type="ECO:0000256" key="12">
    <source>
        <dbReference type="ARBA" id="ARBA00023004"/>
    </source>
</evidence>
<dbReference type="GO" id="GO:0005886">
    <property type="term" value="C:plasma membrane"/>
    <property type="evidence" value="ECO:0007669"/>
    <property type="project" value="UniProtKB-SubCell"/>
</dbReference>
<organism evidence="24 25">
    <name type="scientific">Saccharopolyspora hordei</name>
    <dbReference type="NCBI Taxonomy" id="1838"/>
    <lineage>
        <taxon>Bacteria</taxon>
        <taxon>Bacillati</taxon>
        <taxon>Actinomycetota</taxon>
        <taxon>Actinomycetes</taxon>
        <taxon>Pseudonocardiales</taxon>
        <taxon>Pseudonocardiaceae</taxon>
        <taxon>Saccharopolyspora</taxon>
    </lineage>
</organism>
<evidence type="ECO:0000256" key="19">
    <source>
        <dbReference type="ARBA" id="ARBA00071287"/>
    </source>
</evidence>
<evidence type="ECO:0000313" key="25">
    <source>
        <dbReference type="Proteomes" id="UP000587002"/>
    </source>
</evidence>
<evidence type="ECO:0000256" key="3">
    <source>
        <dbReference type="ARBA" id="ARBA00004651"/>
    </source>
</evidence>
<keyword evidence="7 22" id="KW-0812">Transmembrane</keyword>
<feature type="region of interest" description="Disordered" evidence="21">
    <location>
        <begin position="243"/>
        <end position="263"/>
    </location>
</feature>
<dbReference type="GO" id="GO:0020037">
    <property type="term" value="F:heme binding"/>
    <property type="evidence" value="ECO:0007669"/>
    <property type="project" value="TreeGrafter"/>
</dbReference>
<dbReference type="InterPro" id="IPR051936">
    <property type="entry name" value="Heme-iron_electron_transfer"/>
</dbReference>
<comment type="cofactor">
    <cofactor evidence="1">
        <name>Mo-bis(molybdopterin guanine dinucleotide)</name>
        <dbReference type="ChEBI" id="CHEBI:60539"/>
    </cofactor>
</comment>
<dbReference type="GO" id="GO:0019645">
    <property type="term" value="P:anaerobic electron transport chain"/>
    <property type="evidence" value="ECO:0007669"/>
    <property type="project" value="TreeGrafter"/>
</dbReference>
<keyword evidence="6 20" id="KW-0349">Heme</keyword>
<keyword evidence="4" id="KW-0813">Transport</keyword>
<evidence type="ECO:0000256" key="14">
    <source>
        <dbReference type="ARBA" id="ARBA00023136"/>
    </source>
</evidence>
<feature type="transmembrane region" description="Helical" evidence="22">
    <location>
        <begin position="47"/>
        <end position="74"/>
    </location>
</feature>
<sequence length="263" mass="29244">MSTWDVLLWGAAPYVTIAVLVVGSLWRWRYDRFGWTTRSSQLYESRLLRLASPLFHFGLLVVIVGHVVGLLVPASWTDALGVSEQLYHLVAVGLGALAGVCTLVGVALLVYRRRRTGPVFSATTVNDKAMYLVLVGAILLGLLTTVLANGVAGGYDYRATVSPWFRSVFVLQPDVALMVDVPWSFKAHVLVGMLLFALFPFTRLVHALSGFAAVRYLFRPYVVYRSRPATRTRRGWEPVDVPVERRGARGTSRPARRRRSRAA</sequence>
<dbReference type="Pfam" id="PF02665">
    <property type="entry name" value="Nitrate_red_gam"/>
    <property type="match status" value="1"/>
</dbReference>
<dbReference type="PANTHER" id="PTHR30598:SF3">
    <property type="entry name" value="RESPIRATORY NITRATE REDUCTASE 1 GAMMA CHAIN"/>
    <property type="match status" value="1"/>
</dbReference>
<keyword evidence="14 22" id="KW-0472">Membrane</keyword>
<feature type="domain" description="NarG-like" evidence="23">
    <location>
        <begin position="6"/>
        <end position="227"/>
    </location>
</feature>
<evidence type="ECO:0000256" key="17">
    <source>
        <dbReference type="ARBA" id="ARBA00061196"/>
    </source>
</evidence>
<dbReference type="GO" id="GO:0009055">
    <property type="term" value="F:electron transfer activity"/>
    <property type="evidence" value="ECO:0007669"/>
    <property type="project" value="TreeGrafter"/>
</dbReference>
<comment type="similarity">
    <text evidence="17">In the C-terminal section; belongs to the nitrate reductase gamma subunit family.</text>
</comment>
<evidence type="ECO:0000256" key="21">
    <source>
        <dbReference type="SAM" id="MobiDB-lite"/>
    </source>
</evidence>
<accession>A0A853AV46</accession>
<dbReference type="RefSeq" id="WP_179724264.1">
    <property type="nucleotide sequence ID" value="NZ_BAABFH010000001.1"/>
</dbReference>
<evidence type="ECO:0000256" key="7">
    <source>
        <dbReference type="ARBA" id="ARBA00022692"/>
    </source>
</evidence>
<feature type="transmembrane region" description="Helical" evidence="22">
    <location>
        <begin position="131"/>
        <end position="155"/>
    </location>
</feature>
<evidence type="ECO:0000256" key="16">
    <source>
        <dbReference type="ARBA" id="ARBA00061095"/>
    </source>
</evidence>
<evidence type="ECO:0000313" key="24">
    <source>
        <dbReference type="EMBL" id="NYI86508.1"/>
    </source>
</evidence>
<comment type="caution">
    <text evidence="24">The sequence shown here is derived from an EMBL/GenBank/DDBJ whole genome shotgun (WGS) entry which is preliminary data.</text>
</comment>
<comment type="cofactor">
    <cofactor evidence="2">
        <name>heme b</name>
        <dbReference type="ChEBI" id="CHEBI:60344"/>
    </cofactor>
</comment>
<evidence type="ECO:0000256" key="2">
    <source>
        <dbReference type="ARBA" id="ARBA00001970"/>
    </source>
</evidence>
<evidence type="ECO:0000256" key="4">
    <source>
        <dbReference type="ARBA" id="ARBA00022448"/>
    </source>
</evidence>
<dbReference type="InterPro" id="IPR003816">
    <property type="entry name" value="Nitrate_red_gam"/>
</dbReference>